<evidence type="ECO:0000256" key="4">
    <source>
        <dbReference type="ARBA" id="ARBA00012783"/>
    </source>
</evidence>
<dbReference type="RefSeq" id="XP_056039001.1">
    <property type="nucleotide sequence ID" value="XM_056183347.1"/>
</dbReference>
<evidence type="ECO:0000256" key="2">
    <source>
        <dbReference type="ARBA" id="ARBA00003949"/>
    </source>
</evidence>
<dbReference type="Proteomes" id="UP001212411">
    <property type="component" value="Chromosome 3"/>
</dbReference>
<feature type="binding site" evidence="12">
    <location>
        <position position="92"/>
    </location>
    <ligand>
        <name>Zn(2+)</name>
        <dbReference type="ChEBI" id="CHEBI:29105"/>
        <note>catalytic</note>
    </ligand>
</feature>
<dbReference type="CDD" id="cd01283">
    <property type="entry name" value="cytidine_deaminase"/>
    <property type="match status" value="1"/>
</dbReference>
<comment type="catalytic activity">
    <reaction evidence="9 13">
        <text>cytidine + H2O + H(+) = uridine + NH4(+)</text>
        <dbReference type="Rhea" id="RHEA:16069"/>
        <dbReference type="ChEBI" id="CHEBI:15377"/>
        <dbReference type="ChEBI" id="CHEBI:15378"/>
        <dbReference type="ChEBI" id="CHEBI:16704"/>
        <dbReference type="ChEBI" id="CHEBI:17562"/>
        <dbReference type="ChEBI" id="CHEBI:28938"/>
        <dbReference type="EC" id="3.5.4.5"/>
    </reaction>
</comment>
<dbReference type="GO" id="GO:0005829">
    <property type="term" value="C:cytosol"/>
    <property type="evidence" value="ECO:0007669"/>
    <property type="project" value="TreeGrafter"/>
</dbReference>
<evidence type="ECO:0000256" key="8">
    <source>
        <dbReference type="ARBA" id="ARBA00032005"/>
    </source>
</evidence>
<feature type="binding site" evidence="12">
    <location>
        <position position="89"/>
    </location>
    <ligand>
        <name>Zn(2+)</name>
        <dbReference type="ChEBI" id="CHEBI:29105"/>
        <note>catalytic</note>
    </ligand>
</feature>
<name>A0AAE9WFD0_9SCHI</name>
<feature type="active site" description="Proton donor" evidence="10">
    <location>
        <position position="59"/>
    </location>
</feature>
<dbReference type="SUPFAM" id="SSF53927">
    <property type="entry name" value="Cytidine deaminase-like"/>
    <property type="match status" value="1"/>
</dbReference>
<keyword evidence="6 13" id="KW-0378">Hydrolase</keyword>
<evidence type="ECO:0000256" key="13">
    <source>
        <dbReference type="RuleBase" id="RU364006"/>
    </source>
</evidence>
<evidence type="ECO:0000256" key="5">
    <source>
        <dbReference type="ARBA" id="ARBA00022723"/>
    </source>
</evidence>
<dbReference type="GO" id="GO:0072527">
    <property type="term" value="P:pyrimidine-containing compound metabolic process"/>
    <property type="evidence" value="ECO:0007669"/>
    <property type="project" value="UniProtKB-ARBA"/>
</dbReference>
<dbReference type="EMBL" id="CP115613">
    <property type="protein sequence ID" value="WBW74758.1"/>
    <property type="molecule type" value="Genomic_DNA"/>
</dbReference>
<reference evidence="15 16" key="1">
    <citation type="journal article" date="2023" name="G3 (Bethesda)">
        <title>A high-quality reference genome for the fission yeast Schizosaccharomyces osmophilus.</title>
        <authorList>
            <person name="Jia G.S."/>
            <person name="Zhang W.C."/>
            <person name="Liang Y."/>
            <person name="Liu X.H."/>
            <person name="Rhind N."/>
            <person name="Pidoux A."/>
            <person name="Brysch-Herzberg M."/>
            <person name="Du L.L."/>
        </authorList>
    </citation>
    <scope>NUCLEOTIDE SEQUENCE [LARGE SCALE GENOMIC DNA]</scope>
    <source>
        <strain evidence="15 16">CBS 15793</strain>
    </source>
</reference>
<proteinExistence type="inferred from homology"/>
<feature type="binding site" evidence="11">
    <location>
        <begin position="46"/>
        <end position="52"/>
    </location>
    <ligand>
        <name>substrate</name>
    </ligand>
</feature>
<protein>
    <recommendedName>
        <fullName evidence="4 13">Cytidine deaminase</fullName>
        <ecNumber evidence="4 13">3.5.4.5</ecNumber>
    </recommendedName>
    <alternativeName>
        <fullName evidence="8 13">Cytidine aminohydrolase</fullName>
    </alternativeName>
</protein>
<dbReference type="PANTHER" id="PTHR11644:SF2">
    <property type="entry name" value="CYTIDINE DEAMINASE"/>
    <property type="match status" value="1"/>
</dbReference>
<dbReference type="Pfam" id="PF00383">
    <property type="entry name" value="dCMP_cyt_deam_1"/>
    <property type="match status" value="1"/>
</dbReference>
<dbReference type="GO" id="GO:0004126">
    <property type="term" value="F:cytidine deaminase activity"/>
    <property type="evidence" value="ECO:0007669"/>
    <property type="project" value="UniProtKB-UniRule"/>
</dbReference>
<dbReference type="KEGG" id="som:SOMG_04564"/>
<comment type="cofactor">
    <cofactor evidence="1 12 13">
        <name>Zn(2+)</name>
        <dbReference type="ChEBI" id="CHEBI:29105"/>
    </cofactor>
</comment>
<feature type="binding site" evidence="12">
    <location>
        <position position="57"/>
    </location>
    <ligand>
        <name>Zn(2+)</name>
        <dbReference type="ChEBI" id="CHEBI:29105"/>
        <note>catalytic</note>
    </ligand>
</feature>
<dbReference type="PROSITE" id="PS51747">
    <property type="entry name" value="CYT_DCMP_DEAMINASES_2"/>
    <property type="match status" value="1"/>
</dbReference>
<dbReference type="NCBIfam" id="NF004064">
    <property type="entry name" value="PRK05578.1"/>
    <property type="match status" value="1"/>
</dbReference>
<evidence type="ECO:0000259" key="14">
    <source>
        <dbReference type="PROSITE" id="PS51747"/>
    </source>
</evidence>
<dbReference type="PANTHER" id="PTHR11644">
    <property type="entry name" value="CYTIDINE DEAMINASE"/>
    <property type="match status" value="1"/>
</dbReference>
<comment type="catalytic activity">
    <reaction evidence="13">
        <text>2'-deoxycytidine + H2O + H(+) = 2'-deoxyuridine + NH4(+)</text>
        <dbReference type="Rhea" id="RHEA:13433"/>
        <dbReference type="ChEBI" id="CHEBI:15377"/>
        <dbReference type="ChEBI" id="CHEBI:15378"/>
        <dbReference type="ChEBI" id="CHEBI:15698"/>
        <dbReference type="ChEBI" id="CHEBI:16450"/>
        <dbReference type="ChEBI" id="CHEBI:28938"/>
        <dbReference type="EC" id="3.5.4.5"/>
    </reaction>
</comment>
<dbReference type="InterPro" id="IPR016192">
    <property type="entry name" value="APOBEC/CMP_deaminase_Zn-bd"/>
</dbReference>
<sequence>MNQELVKQLFEHVKLSLNYSYCPYSMFAVGACVLCDDGKTFVYGANVENASYSAGVCAERVAITKAVSMGKKSFMALGVMSDKGRVTPCGICRQAIREFSKDIDIFLFHPDGTFQTKSIAELLPDSFGPEDLE</sequence>
<dbReference type="GeneID" id="80878036"/>
<dbReference type="InterPro" id="IPR002125">
    <property type="entry name" value="CMP_dCMP_dom"/>
</dbReference>
<keyword evidence="16" id="KW-1185">Reference proteome</keyword>
<keyword evidence="5 12" id="KW-0479">Metal-binding</keyword>
<evidence type="ECO:0000313" key="16">
    <source>
        <dbReference type="Proteomes" id="UP001212411"/>
    </source>
</evidence>
<dbReference type="FunFam" id="3.40.140.10:FF:000008">
    <property type="entry name" value="Cytidine deaminase"/>
    <property type="match status" value="1"/>
</dbReference>
<dbReference type="Gene3D" id="3.40.140.10">
    <property type="entry name" value="Cytidine Deaminase, domain 2"/>
    <property type="match status" value="1"/>
</dbReference>
<gene>
    <name evidence="15" type="primary">cdd1</name>
    <name evidence="15" type="ORF">SOMG_04564</name>
</gene>
<dbReference type="PROSITE" id="PS51257">
    <property type="entry name" value="PROKAR_LIPOPROTEIN"/>
    <property type="match status" value="1"/>
</dbReference>
<dbReference type="GO" id="GO:0055086">
    <property type="term" value="P:nucleobase-containing small molecule metabolic process"/>
    <property type="evidence" value="ECO:0007669"/>
    <property type="project" value="UniProtKB-ARBA"/>
</dbReference>
<feature type="domain" description="CMP/dCMP-type deaminase" evidence="14">
    <location>
        <begin position="4"/>
        <end position="130"/>
    </location>
</feature>
<evidence type="ECO:0000256" key="7">
    <source>
        <dbReference type="ARBA" id="ARBA00022833"/>
    </source>
</evidence>
<dbReference type="InterPro" id="IPR006262">
    <property type="entry name" value="Cyt_deam_tetra"/>
</dbReference>
<organism evidence="15 16">
    <name type="scientific">Schizosaccharomyces osmophilus</name>
    <dbReference type="NCBI Taxonomy" id="2545709"/>
    <lineage>
        <taxon>Eukaryota</taxon>
        <taxon>Fungi</taxon>
        <taxon>Dikarya</taxon>
        <taxon>Ascomycota</taxon>
        <taxon>Taphrinomycotina</taxon>
        <taxon>Schizosaccharomycetes</taxon>
        <taxon>Schizosaccharomycetales</taxon>
        <taxon>Schizosaccharomycetaceae</taxon>
        <taxon>Schizosaccharomyces</taxon>
    </lineage>
</organism>
<comment type="function">
    <text evidence="2 13">This enzyme scavenges exogenous and endogenous cytidine and 2'-deoxycytidine for UMP synthesis.</text>
</comment>
<dbReference type="GO" id="GO:0042802">
    <property type="term" value="F:identical protein binding"/>
    <property type="evidence" value="ECO:0007669"/>
    <property type="project" value="UniProtKB-ARBA"/>
</dbReference>
<keyword evidence="7 12" id="KW-0862">Zinc</keyword>
<evidence type="ECO:0000313" key="15">
    <source>
        <dbReference type="EMBL" id="WBW74758.1"/>
    </source>
</evidence>
<dbReference type="EC" id="3.5.4.5" evidence="4 13"/>
<dbReference type="GO" id="GO:0008270">
    <property type="term" value="F:zinc ion binding"/>
    <property type="evidence" value="ECO:0007669"/>
    <property type="project" value="UniProtKB-UniRule"/>
</dbReference>
<dbReference type="AlphaFoldDB" id="A0AAE9WFD0"/>
<accession>A0AAE9WFD0</accession>
<evidence type="ECO:0000256" key="3">
    <source>
        <dbReference type="ARBA" id="ARBA00006576"/>
    </source>
</evidence>
<evidence type="ECO:0000256" key="6">
    <source>
        <dbReference type="ARBA" id="ARBA00022801"/>
    </source>
</evidence>
<dbReference type="PROSITE" id="PS00903">
    <property type="entry name" value="CYT_DCMP_DEAMINASES_1"/>
    <property type="match status" value="1"/>
</dbReference>
<evidence type="ECO:0000256" key="11">
    <source>
        <dbReference type="PIRSR" id="PIRSR606262-2"/>
    </source>
</evidence>
<dbReference type="InterPro" id="IPR050202">
    <property type="entry name" value="Cyt/Deoxycyt_deaminase"/>
</dbReference>
<comment type="similarity">
    <text evidence="3 13">Belongs to the cytidine and deoxycytidylate deaminase family.</text>
</comment>
<dbReference type="NCBIfam" id="TIGR01354">
    <property type="entry name" value="cyt_deam_tetra"/>
    <property type="match status" value="1"/>
</dbReference>
<evidence type="ECO:0000256" key="9">
    <source>
        <dbReference type="ARBA" id="ARBA00049558"/>
    </source>
</evidence>
<dbReference type="InterPro" id="IPR016193">
    <property type="entry name" value="Cytidine_deaminase-like"/>
</dbReference>
<evidence type="ECO:0000256" key="10">
    <source>
        <dbReference type="PIRSR" id="PIRSR606262-1"/>
    </source>
</evidence>
<evidence type="ECO:0000256" key="12">
    <source>
        <dbReference type="PIRSR" id="PIRSR606262-3"/>
    </source>
</evidence>
<evidence type="ECO:0000256" key="1">
    <source>
        <dbReference type="ARBA" id="ARBA00001947"/>
    </source>
</evidence>